<evidence type="ECO:0000256" key="3">
    <source>
        <dbReference type="ARBA" id="ARBA00022553"/>
    </source>
</evidence>
<keyword evidence="7" id="KW-0067">ATP-binding</keyword>
<comment type="caution">
    <text evidence="13">The sequence shown here is derived from an EMBL/GenBank/DDBJ whole genome shotgun (WGS) entry which is preliminary data.</text>
</comment>
<name>A0ABR9SAB0_9BURK</name>
<evidence type="ECO:0000259" key="11">
    <source>
        <dbReference type="PROSITE" id="PS50109"/>
    </source>
</evidence>
<gene>
    <name evidence="13" type="ORF">IM725_01705</name>
</gene>
<evidence type="ECO:0000256" key="5">
    <source>
        <dbReference type="ARBA" id="ARBA00022741"/>
    </source>
</evidence>
<dbReference type="InterPro" id="IPR005467">
    <property type="entry name" value="His_kinase_dom"/>
</dbReference>
<evidence type="ECO:0000256" key="6">
    <source>
        <dbReference type="ARBA" id="ARBA00022777"/>
    </source>
</evidence>
<dbReference type="Pfam" id="PF00072">
    <property type="entry name" value="Response_reg"/>
    <property type="match status" value="1"/>
</dbReference>
<dbReference type="PROSITE" id="PS50109">
    <property type="entry name" value="HIS_KIN"/>
    <property type="match status" value="1"/>
</dbReference>
<dbReference type="PROSITE" id="PS50110">
    <property type="entry name" value="RESPONSE_REGULATORY"/>
    <property type="match status" value="1"/>
</dbReference>
<dbReference type="Proteomes" id="UP000715965">
    <property type="component" value="Unassembled WGS sequence"/>
</dbReference>
<evidence type="ECO:0000256" key="2">
    <source>
        <dbReference type="ARBA" id="ARBA00012438"/>
    </source>
</evidence>
<proteinExistence type="predicted"/>
<dbReference type="EC" id="2.7.13.3" evidence="2"/>
<keyword evidence="8" id="KW-0902">Two-component regulatory system</keyword>
<dbReference type="SUPFAM" id="SSF55874">
    <property type="entry name" value="ATPase domain of HSP90 chaperone/DNA topoisomerase II/histidine kinase"/>
    <property type="match status" value="1"/>
</dbReference>
<dbReference type="Gene3D" id="3.40.50.2300">
    <property type="match status" value="1"/>
</dbReference>
<evidence type="ECO:0000256" key="4">
    <source>
        <dbReference type="ARBA" id="ARBA00022679"/>
    </source>
</evidence>
<evidence type="ECO:0000256" key="9">
    <source>
        <dbReference type="PROSITE-ProRule" id="PRU00169"/>
    </source>
</evidence>
<feature type="domain" description="Histidine kinase" evidence="11">
    <location>
        <begin position="160"/>
        <end position="347"/>
    </location>
</feature>
<dbReference type="CDD" id="cd00156">
    <property type="entry name" value="REC"/>
    <property type="match status" value="1"/>
</dbReference>
<feature type="modified residue" description="4-aspartylphosphate" evidence="9">
    <location>
        <position position="52"/>
    </location>
</feature>
<keyword evidence="14" id="KW-1185">Reference proteome</keyword>
<sequence>MRLLVIEDSELDYEMLLVTLASQGVAVTAERVESAAQLREALQRGWDLVISDHRLPGFTSHQALRIVRELPSPPPFIIVSGVIGEDMAVRAMQRGADDYLIKGRLARLGTAVRNAVEASRARRERAETQARLAQSQEQLRNLSHRLQAAIDEERSAIAREIHDDIGGTLTAVRFDLESLGRHVDAAALPRLQRAQQSLAQAHETTQRLMHNLRPPILDAGLPAAIESLVRQFRERTGVATEFEHNAPRGELEAPIALALYRACQEALTNIAKHAQARSVAIGLHHGQAAVSLEVTDDGRGLDPAALRKPESLGLRGLAERAFAVGGALDISSHEGRTTLMVWLPTHRRALRVPRPQEAA</sequence>
<dbReference type="SUPFAM" id="SSF52172">
    <property type="entry name" value="CheY-like"/>
    <property type="match status" value="1"/>
</dbReference>
<accession>A0ABR9SAB0</accession>
<dbReference type="SMART" id="SM00448">
    <property type="entry name" value="REC"/>
    <property type="match status" value="1"/>
</dbReference>
<dbReference type="PANTHER" id="PTHR24421:SF10">
    <property type="entry name" value="NITRATE_NITRITE SENSOR PROTEIN NARQ"/>
    <property type="match status" value="1"/>
</dbReference>
<evidence type="ECO:0000256" key="8">
    <source>
        <dbReference type="ARBA" id="ARBA00023012"/>
    </source>
</evidence>
<feature type="domain" description="Response regulatory" evidence="12">
    <location>
        <begin position="2"/>
        <end position="117"/>
    </location>
</feature>
<dbReference type="InterPro" id="IPR001789">
    <property type="entry name" value="Sig_transdc_resp-reg_receiver"/>
</dbReference>
<dbReference type="Gene3D" id="3.30.565.10">
    <property type="entry name" value="Histidine kinase-like ATPase, C-terminal domain"/>
    <property type="match status" value="1"/>
</dbReference>
<evidence type="ECO:0000313" key="13">
    <source>
        <dbReference type="EMBL" id="MBE7939285.1"/>
    </source>
</evidence>
<dbReference type="Pfam" id="PF07730">
    <property type="entry name" value="HisKA_3"/>
    <property type="match status" value="1"/>
</dbReference>
<keyword evidence="6" id="KW-0418">Kinase</keyword>
<dbReference type="EMBL" id="JADDOJ010000003">
    <property type="protein sequence ID" value="MBE7939285.1"/>
    <property type="molecule type" value="Genomic_DNA"/>
</dbReference>
<dbReference type="InterPro" id="IPR036890">
    <property type="entry name" value="HATPase_C_sf"/>
</dbReference>
<evidence type="ECO:0000256" key="10">
    <source>
        <dbReference type="SAM" id="Coils"/>
    </source>
</evidence>
<evidence type="ECO:0000313" key="14">
    <source>
        <dbReference type="Proteomes" id="UP000715965"/>
    </source>
</evidence>
<reference evidence="13 14" key="1">
    <citation type="submission" date="2020-10" db="EMBL/GenBank/DDBJ databases">
        <title>Draft genome of Ramlibacter aquaticus LMG 30558.</title>
        <authorList>
            <person name="Props R."/>
        </authorList>
    </citation>
    <scope>NUCLEOTIDE SEQUENCE [LARGE SCALE GENOMIC DNA]</scope>
    <source>
        <strain evidence="13 14">LMG 30558</strain>
    </source>
</reference>
<evidence type="ECO:0000259" key="12">
    <source>
        <dbReference type="PROSITE" id="PS50110"/>
    </source>
</evidence>
<dbReference type="Pfam" id="PF02518">
    <property type="entry name" value="HATPase_c"/>
    <property type="match status" value="1"/>
</dbReference>
<dbReference type="RefSeq" id="WP_193778832.1">
    <property type="nucleotide sequence ID" value="NZ_JADDOJ010000003.1"/>
</dbReference>
<keyword evidence="3 9" id="KW-0597">Phosphoprotein</keyword>
<dbReference type="SMART" id="SM00387">
    <property type="entry name" value="HATPase_c"/>
    <property type="match status" value="1"/>
</dbReference>
<evidence type="ECO:0000256" key="7">
    <source>
        <dbReference type="ARBA" id="ARBA00022840"/>
    </source>
</evidence>
<comment type="catalytic activity">
    <reaction evidence="1">
        <text>ATP + protein L-histidine = ADP + protein N-phospho-L-histidine.</text>
        <dbReference type="EC" id="2.7.13.3"/>
    </reaction>
</comment>
<keyword evidence="10" id="KW-0175">Coiled coil</keyword>
<dbReference type="InterPro" id="IPR011712">
    <property type="entry name" value="Sig_transdc_His_kin_sub3_dim/P"/>
</dbReference>
<dbReference type="InterPro" id="IPR050482">
    <property type="entry name" value="Sensor_HK_TwoCompSys"/>
</dbReference>
<feature type="coiled-coil region" evidence="10">
    <location>
        <begin position="116"/>
        <end position="152"/>
    </location>
</feature>
<dbReference type="InterPro" id="IPR011006">
    <property type="entry name" value="CheY-like_superfamily"/>
</dbReference>
<keyword evidence="4" id="KW-0808">Transferase</keyword>
<protein>
    <recommendedName>
        <fullName evidence="2">histidine kinase</fullName>
        <ecNumber evidence="2">2.7.13.3</ecNumber>
    </recommendedName>
</protein>
<dbReference type="InterPro" id="IPR003594">
    <property type="entry name" value="HATPase_dom"/>
</dbReference>
<evidence type="ECO:0000256" key="1">
    <source>
        <dbReference type="ARBA" id="ARBA00000085"/>
    </source>
</evidence>
<dbReference type="Gene3D" id="1.20.5.1930">
    <property type="match status" value="1"/>
</dbReference>
<dbReference type="PANTHER" id="PTHR24421">
    <property type="entry name" value="NITRATE/NITRITE SENSOR PROTEIN NARX-RELATED"/>
    <property type="match status" value="1"/>
</dbReference>
<dbReference type="CDD" id="cd16917">
    <property type="entry name" value="HATPase_UhpB-NarQ-NarX-like"/>
    <property type="match status" value="1"/>
</dbReference>
<keyword evidence="5" id="KW-0547">Nucleotide-binding</keyword>
<organism evidence="13 14">
    <name type="scientific">Ramlibacter aquaticus</name>
    <dbReference type="NCBI Taxonomy" id="2780094"/>
    <lineage>
        <taxon>Bacteria</taxon>
        <taxon>Pseudomonadati</taxon>
        <taxon>Pseudomonadota</taxon>
        <taxon>Betaproteobacteria</taxon>
        <taxon>Burkholderiales</taxon>
        <taxon>Comamonadaceae</taxon>
        <taxon>Ramlibacter</taxon>
    </lineage>
</organism>